<keyword evidence="2" id="KW-1185">Reference proteome</keyword>
<dbReference type="PANTHER" id="PTHR10039">
    <property type="entry name" value="AMELOGENIN"/>
    <property type="match status" value="1"/>
</dbReference>
<dbReference type="EMBL" id="JABEXW010000479">
    <property type="protein sequence ID" value="KAF4963345.1"/>
    <property type="molecule type" value="Genomic_DNA"/>
</dbReference>
<reference evidence="1" key="2">
    <citation type="submission" date="2020-05" db="EMBL/GenBank/DDBJ databases">
        <authorList>
            <person name="Kim H.-S."/>
            <person name="Proctor R.H."/>
            <person name="Brown D.W."/>
        </authorList>
    </citation>
    <scope>NUCLEOTIDE SEQUENCE</scope>
    <source>
        <strain evidence="1">NRRL 20472</strain>
    </source>
</reference>
<protein>
    <submittedName>
        <fullName evidence="1">Uncharacterized protein</fullName>
    </submittedName>
</protein>
<dbReference type="Proteomes" id="UP000622797">
    <property type="component" value="Unassembled WGS sequence"/>
</dbReference>
<comment type="caution">
    <text evidence="1">The sequence shown here is derived from an EMBL/GenBank/DDBJ whole genome shotgun (WGS) entry which is preliminary data.</text>
</comment>
<dbReference type="AlphaFoldDB" id="A0A8H4TSN3"/>
<proteinExistence type="predicted"/>
<sequence length="914" mass="101699">MIIDKLTSKAEGMFRLVSLQLNDLCQQSTDDAVHERLGRLPTTLEESYHEILTKIENMNTNADRQYARNALSLMLCAQRQLQSNAFLAMVSVIKNGSDSPISRGQLLQICSNFVIYDSAADTFRFSHLSVREFLEDHEMFRPASVNALVAEACLLKLIELALKPPANGRYWTYPYFCWGEHARVAGQGTSMRLNETLRNFLSAEEAGSSFYRWHRTVEKLLQRRDEVWRDNETLLAALSYSPRVLLIVCAYDLCGVLNPVQWRKLARKEPRNNRGETFQEISLRCGSGGILAWRFRNHLSFEITDEVIEIAASNRNHGERVVTVLLGNRGGTCTTITEGIIQAACRNRRSGNHIIALLLGREGTDIQITQENVEAIVRYFEQPIFQQFIDRIGSGIQINEGVFKAAAKNEEDGKRITAMLLGMSGAEVPITEGVVSAAARNAHHGKDMLSLFLDHPGVKVPVTEEVLKTAAKYRNVDGETWTLLLNNRGPEVSITEDIVKLAAKNHGKGNELIMRLLDKWVTVIPATTGVVTSISGHLDKTTFRKFLDATKIEVEITRDLVVAAGRNWRGSEEVLASLVEKGTTRIERTEEVMKAILERSNRTILQQFLDKNRVEVQIAEEIVEAAARNGLNSDNMMALLLEKQGGEIPITEHVIMDMALPHGTGKETLALLIEKSVNTIPMTEVVIQRIAFFMGGSIFRQLVDKRGSDIQITRRVILVACAGKVTTDGTDEVVEAITESFDKDTLRLFLDRRGVEIPITEEFVRAAGRNSSYGNEVMDLLLERQSKALPIPEGVTKTIARRFDASILRRVLDRRGAETQITEELVEAAAKNSSYGNEVMALLLENHGREILITKKVVEAAAGNRGGGKEILSLLLKKGGGEIPITSGALTAACFSDFSTETIMLLLENTRTDV</sequence>
<accession>A0A8H4TSN3</accession>
<dbReference type="InterPro" id="IPR055530">
    <property type="entry name" value="DUF7104"/>
</dbReference>
<dbReference type="Pfam" id="PF23397">
    <property type="entry name" value="DUF7104"/>
    <property type="match status" value="14"/>
</dbReference>
<reference evidence="1" key="1">
    <citation type="journal article" date="2020" name="BMC Genomics">
        <title>Correction to: Identification and distribution of gene clusters required for synthesis of sphingolipid metabolism inhibitors in diverse species of the filamentous fungus Fusarium.</title>
        <authorList>
            <person name="Kim H.S."/>
            <person name="Lohmar J.M."/>
            <person name="Busman M."/>
            <person name="Brown D.W."/>
            <person name="Naumann T.A."/>
            <person name="Divon H.H."/>
            <person name="Lysoe E."/>
            <person name="Uhlig S."/>
            <person name="Proctor R.H."/>
        </authorList>
    </citation>
    <scope>NUCLEOTIDE SEQUENCE</scope>
    <source>
        <strain evidence="1">NRRL 20472</strain>
    </source>
</reference>
<evidence type="ECO:0000313" key="2">
    <source>
        <dbReference type="Proteomes" id="UP000622797"/>
    </source>
</evidence>
<name>A0A8H4TSN3_9HYPO</name>
<dbReference type="OrthoDB" id="7464126at2759"/>
<organism evidence="1 2">
    <name type="scientific">Fusarium sarcochroum</name>
    <dbReference type="NCBI Taxonomy" id="1208366"/>
    <lineage>
        <taxon>Eukaryota</taxon>
        <taxon>Fungi</taxon>
        <taxon>Dikarya</taxon>
        <taxon>Ascomycota</taxon>
        <taxon>Pezizomycotina</taxon>
        <taxon>Sordariomycetes</taxon>
        <taxon>Hypocreomycetidae</taxon>
        <taxon>Hypocreales</taxon>
        <taxon>Nectriaceae</taxon>
        <taxon>Fusarium</taxon>
        <taxon>Fusarium lateritium species complex</taxon>
    </lineage>
</organism>
<dbReference type="Gene3D" id="1.20.5.340">
    <property type="match status" value="5"/>
</dbReference>
<gene>
    <name evidence="1" type="ORF">FSARC_8632</name>
</gene>
<evidence type="ECO:0000313" key="1">
    <source>
        <dbReference type="EMBL" id="KAF4963345.1"/>
    </source>
</evidence>